<evidence type="ECO:0000313" key="2">
    <source>
        <dbReference type="EMBL" id="GAO07351.1"/>
    </source>
</evidence>
<comment type="caution">
    <text evidence="2">The sequence shown here is derived from an EMBL/GenBank/DDBJ whole genome shotgun (WGS) entry which is preliminary data.</text>
</comment>
<dbReference type="OrthoDB" id="4290946at2"/>
<dbReference type="EMBL" id="BBNO01000002">
    <property type="protein sequence ID" value="GAO07351.1"/>
    <property type="molecule type" value="Genomic_DNA"/>
</dbReference>
<dbReference type="GeneID" id="90925398"/>
<keyword evidence="1" id="KW-0472">Membrane</keyword>
<gene>
    <name evidence="2" type="ORF">TPA0598_02_05900</name>
</gene>
<dbReference type="RefSeq" id="WP_042151247.1">
    <property type="nucleotide sequence ID" value="NZ_BBNO01000002.1"/>
</dbReference>
<feature type="transmembrane region" description="Helical" evidence="1">
    <location>
        <begin position="70"/>
        <end position="89"/>
    </location>
</feature>
<keyword evidence="3" id="KW-1185">Reference proteome</keyword>
<dbReference type="AlphaFoldDB" id="A0A0P4R3H6"/>
<feature type="transmembrane region" description="Helical" evidence="1">
    <location>
        <begin position="12"/>
        <end position="32"/>
    </location>
</feature>
<protein>
    <submittedName>
        <fullName evidence="2">Uncharacterized protein</fullName>
    </submittedName>
</protein>
<keyword evidence="1" id="KW-0812">Transmembrane</keyword>
<organism evidence="2 3">
    <name type="scientific">Streptomyces lydicamycinicus</name>
    <dbReference type="NCBI Taxonomy" id="1546107"/>
    <lineage>
        <taxon>Bacteria</taxon>
        <taxon>Bacillati</taxon>
        <taxon>Actinomycetota</taxon>
        <taxon>Actinomycetes</taxon>
        <taxon>Kitasatosporales</taxon>
        <taxon>Streptomycetaceae</taxon>
        <taxon>Streptomyces</taxon>
    </lineage>
</organism>
<dbReference type="Proteomes" id="UP000048965">
    <property type="component" value="Unassembled WGS sequence"/>
</dbReference>
<evidence type="ECO:0000256" key="1">
    <source>
        <dbReference type="SAM" id="Phobius"/>
    </source>
</evidence>
<sequence>MSNATGETRRPAPGTGQLLAPLGLLAAVAILSTHHDGLTFWLGALLGTVAVLGYLACFDSPRGIWQWLPALVGFCAAFLFAGQFLIALLA</sequence>
<feature type="transmembrane region" description="Helical" evidence="1">
    <location>
        <begin position="38"/>
        <end position="58"/>
    </location>
</feature>
<reference evidence="3" key="1">
    <citation type="submission" date="2014-09" db="EMBL/GenBank/DDBJ databases">
        <title>Whole genome shotgun sequence of Streptomyces sp. NBRC 110027.</title>
        <authorList>
            <person name="Komaki H."/>
            <person name="Ichikawa N."/>
            <person name="Katano-Makiyama Y."/>
            <person name="Hosoyama A."/>
            <person name="Hashimoto M."/>
            <person name="Uohara A."/>
            <person name="Kitahashi Y."/>
            <person name="Ohji S."/>
            <person name="Kimura A."/>
            <person name="Yamazoe A."/>
            <person name="Igarashi Y."/>
            <person name="Fujita N."/>
        </authorList>
    </citation>
    <scope>NUCLEOTIDE SEQUENCE [LARGE SCALE GENOMIC DNA]</scope>
    <source>
        <strain evidence="3">NBRC 110027</strain>
    </source>
</reference>
<proteinExistence type="predicted"/>
<reference evidence="2 3" key="2">
    <citation type="journal article" date="2015" name="Stand. Genomic Sci.">
        <title>Draft genome sequence of marine-derived Streptomyces sp. TP-A0598, a producer of anti-MRSA antibiotic lydicamycins.</title>
        <authorList>
            <person name="Komaki H."/>
            <person name="Ichikawa N."/>
            <person name="Hosoyama A."/>
            <person name="Fujita N."/>
            <person name="Igarashi Y."/>
        </authorList>
    </citation>
    <scope>NUCLEOTIDE SEQUENCE [LARGE SCALE GENOMIC DNA]</scope>
    <source>
        <strain evidence="2 3">NBRC 110027</strain>
    </source>
</reference>
<name>A0A0P4R3H6_9ACTN</name>
<evidence type="ECO:0000313" key="3">
    <source>
        <dbReference type="Proteomes" id="UP000048965"/>
    </source>
</evidence>
<keyword evidence="1" id="KW-1133">Transmembrane helix</keyword>
<accession>A0A0P4R3H6</accession>